<protein>
    <recommendedName>
        <fullName evidence="2">SprT-like domain-containing protein</fullName>
    </recommendedName>
</protein>
<evidence type="ECO:0000313" key="3">
    <source>
        <dbReference type="EMBL" id="PMD20789.1"/>
    </source>
</evidence>
<dbReference type="Proteomes" id="UP000235672">
    <property type="component" value="Unassembled WGS sequence"/>
</dbReference>
<feature type="region of interest" description="Disordered" evidence="1">
    <location>
        <begin position="1"/>
        <end position="80"/>
    </location>
</feature>
<dbReference type="GO" id="GO:0006950">
    <property type="term" value="P:response to stress"/>
    <property type="evidence" value="ECO:0007669"/>
    <property type="project" value="UniProtKB-ARBA"/>
</dbReference>
<keyword evidence="4" id="KW-1185">Reference proteome</keyword>
<feature type="compositionally biased region" description="Basic residues" evidence="1">
    <location>
        <begin position="1"/>
        <end position="11"/>
    </location>
</feature>
<gene>
    <name evidence="3" type="ORF">NA56DRAFT_156375</name>
</gene>
<evidence type="ECO:0000259" key="2">
    <source>
        <dbReference type="Pfam" id="PF10263"/>
    </source>
</evidence>
<dbReference type="Pfam" id="PF10263">
    <property type="entry name" value="SprT-like"/>
    <property type="match status" value="1"/>
</dbReference>
<dbReference type="STRING" id="1745343.A0A2J6Q3F7"/>
<sequence>MAATPRGRRNIYGRADTRPRRGGHNEQPPLSRSPPRQIMWSSPAPMSIASNSTTSLNAPLEHSGSITMERTPSGNSIISDTRFEQQPNHTLTLRDQDAAQRVLDHMRSGPSRWSHEDILKGLIKRADSHGDLDDKALAGILTTADSVFFAGALSGRVQWEWSSDDRYKTELIGTTALRRCQDRDGFETLIVLSKPILQDPRYSRKLLLSAFLHELIHCYLFIRCGFEARMQGGHTYGFHTIAREIHDWVEKCTHRDYLDLCNMKANLNKYDQTRVQMQLVDPRVDVWRDERRHGHEGCNQSPRPDGHLLDPSGMRHGYF</sequence>
<dbReference type="InterPro" id="IPR006640">
    <property type="entry name" value="SprT-like_domain"/>
</dbReference>
<dbReference type="OrthoDB" id="5236983at2759"/>
<feature type="compositionally biased region" description="Polar residues" evidence="1">
    <location>
        <begin position="48"/>
        <end position="57"/>
    </location>
</feature>
<feature type="domain" description="SprT-like" evidence="2">
    <location>
        <begin position="141"/>
        <end position="252"/>
    </location>
</feature>
<evidence type="ECO:0000256" key="1">
    <source>
        <dbReference type="SAM" id="MobiDB-lite"/>
    </source>
</evidence>
<feature type="compositionally biased region" description="Polar residues" evidence="1">
    <location>
        <begin position="64"/>
        <end position="80"/>
    </location>
</feature>
<accession>A0A2J6Q3F7</accession>
<name>A0A2J6Q3F7_9HELO</name>
<feature type="region of interest" description="Disordered" evidence="1">
    <location>
        <begin position="291"/>
        <end position="319"/>
    </location>
</feature>
<evidence type="ECO:0000313" key="4">
    <source>
        <dbReference type="Proteomes" id="UP000235672"/>
    </source>
</evidence>
<proteinExistence type="predicted"/>
<dbReference type="EMBL" id="KZ613483">
    <property type="protein sequence ID" value="PMD20789.1"/>
    <property type="molecule type" value="Genomic_DNA"/>
</dbReference>
<reference evidence="3 4" key="1">
    <citation type="submission" date="2016-05" db="EMBL/GenBank/DDBJ databases">
        <title>A degradative enzymes factory behind the ericoid mycorrhizal symbiosis.</title>
        <authorList>
            <consortium name="DOE Joint Genome Institute"/>
            <person name="Martino E."/>
            <person name="Morin E."/>
            <person name="Grelet G."/>
            <person name="Kuo A."/>
            <person name="Kohler A."/>
            <person name="Daghino S."/>
            <person name="Barry K."/>
            <person name="Choi C."/>
            <person name="Cichocki N."/>
            <person name="Clum A."/>
            <person name="Copeland A."/>
            <person name="Hainaut M."/>
            <person name="Haridas S."/>
            <person name="Labutti K."/>
            <person name="Lindquist E."/>
            <person name="Lipzen A."/>
            <person name="Khouja H.-R."/>
            <person name="Murat C."/>
            <person name="Ohm R."/>
            <person name="Olson A."/>
            <person name="Spatafora J."/>
            <person name="Veneault-Fourrey C."/>
            <person name="Henrissat B."/>
            <person name="Grigoriev I."/>
            <person name="Martin F."/>
            <person name="Perotto S."/>
        </authorList>
    </citation>
    <scope>NUCLEOTIDE SEQUENCE [LARGE SCALE GENOMIC DNA]</scope>
    <source>
        <strain evidence="3 4">UAMH 7357</strain>
    </source>
</reference>
<organism evidence="3 4">
    <name type="scientific">Hyaloscypha hepaticicola</name>
    <dbReference type="NCBI Taxonomy" id="2082293"/>
    <lineage>
        <taxon>Eukaryota</taxon>
        <taxon>Fungi</taxon>
        <taxon>Dikarya</taxon>
        <taxon>Ascomycota</taxon>
        <taxon>Pezizomycotina</taxon>
        <taxon>Leotiomycetes</taxon>
        <taxon>Helotiales</taxon>
        <taxon>Hyaloscyphaceae</taxon>
        <taxon>Hyaloscypha</taxon>
    </lineage>
</organism>
<dbReference type="AlphaFoldDB" id="A0A2J6Q3F7"/>